<gene>
    <name evidence="16" type="ORF">HKW66_Vig0005260</name>
</gene>
<keyword evidence="6" id="KW-0479">Metal-binding</keyword>
<keyword evidence="8" id="KW-0276">Fatty acid metabolism</keyword>
<evidence type="ECO:0000256" key="4">
    <source>
        <dbReference type="ARBA" id="ARBA00022516"/>
    </source>
</evidence>
<evidence type="ECO:0000256" key="7">
    <source>
        <dbReference type="ARBA" id="ARBA00022824"/>
    </source>
</evidence>
<accession>A0A8T0LEC6</accession>
<keyword evidence="7" id="KW-0256">Endoplasmic reticulum</keyword>
<evidence type="ECO:0000259" key="15">
    <source>
        <dbReference type="Pfam" id="PF04116"/>
    </source>
</evidence>
<comment type="cofactor">
    <cofactor evidence="1">
        <name>Zn(2+)</name>
        <dbReference type="ChEBI" id="CHEBI:29105"/>
    </cofactor>
</comment>
<evidence type="ECO:0000256" key="13">
    <source>
        <dbReference type="ARBA" id="ARBA00023136"/>
    </source>
</evidence>
<organism evidence="16 17">
    <name type="scientific">Phaseolus angularis</name>
    <name type="common">Azuki bean</name>
    <name type="synonym">Vigna angularis</name>
    <dbReference type="NCBI Taxonomy" id="3914"/>
    <lineage>
        <taxon>Eukaryota</taxon>
        <taxon>Viridiplantae</taxon>
        <taxon>Streptophyta</taxon>
        <taxon>Embryophyta</taxon>
        <taxon>Tracheophyta</taxon>
        <taxon>Spermatophyta</taxon>
        <taxon>Magnoliopsida</taxon>
        <taxon>eudicotyledons</taxon>
        <taxon>Gunneridae</taxon>
        <taxon>Pentapetalae</taxon>
        <taxon>rosids</taxon>
        <taxon>fabids</taxon>
        <taxon>Fabales</taxon>
        <taxon>Fabaceae</taxon>
        <taxon>Papilionoideae</taxon>
        <taxon>50 kb inversion clade</taxon>
        <taxon>NPAAA clade</taxon>
        <taxon>indigoferoid/millettioid clade</taxon>
        <taxon>Phaseoleae</taxon>
        <taxon>Vigna</taxon>
    </lineage>
</organism>
<dbReference type="InterPro" id="IPR014430">
    <property type="entry name" value="Scs7"/>
</dbReference>
<keyword evidence="13" id="KW-0472">Membrane</keyword>
<dbReference type="AlphaFoldDB" id="A0A8T0LEC6"/>
<evidence type="ECO:0000256" key="14">
    <source>
        <dbReference type="ARBA" id="ARBA00023160"/>
    </source>
</evidence>
<name>A0A8T0LEC6_PHAAN</name>
<dbReference type="Proteomes" id="UP000743370">
    <property type="component" value="Unassembled WGS sequence"/>
</dbReference>
<dbReference type="Pfam" id="PF04116">
    <property type="entry name" value="FA_hydroxylase"/>
    <property type="match status" value="1"/>
</dbReference>
<evidence type="ECO:0000313" key="17">
    <source>
        <dbReference type="Proteomes" id="UP000743370"/>
    </source>
</evidence>
<evidence type="ECO:0000256" key="3">
    <source>
        <dbReference type="ARBA" id="ARBA00009324"/>
    </source>
</evidence>
<comment type="similarity">
    <text evidence="3">Belongs to the sterol desaturase family.</text>
</comment>
<evidence type="ECO:0000256" key="10">
    <source>
        <dbReference type="ARBA" id="ARBA00022989"/>
    </source>
</evidence>
<comment type="caution">
    <text evidence="16">The sequence shown here is derived from an EMBL/GenBank/DDBJ whole genome shotgun (WGS) entry which is preliminary data.</text>
</comment>
<dbReference type="GO" id="GO:0006633">
    <property type="term" value="P:fatty acid biosynthetic process"/>
    <property type="evidence" value="ECO:0007669"/>
    <property type="project" value="UniProtKB-KW"/>
</dbReference>
<evidence type="ECO:0000256" key="6">
    <source>
        <dbReference type="ARBA" id="ARBA00022723"/>
    </source>
</evidence>
<keyword evidence="5" id="KW-0812">Transmembrane</keyword>
<dbReference type="PANTHER" id="PTHR12863:SF15">
    <property type="entry name" value="FATTY ACID 2-HYDROXYLASE-LIKE PROTEIN"/>
    <property type="match status" value="1"/>
</dbReference>
<dbReference type="PANTHER" id="PTHR12863">
    <property type="entry name" value="FATTY ACID HYDROXYLASE"/>
    <property type="match status" value="1"/>
</dbReference>
<dbReference type="GO" id="GO:0005789">
    <property type="term" value="C:endoplasmic reticulum membrane"/>
    <property type="evidence" value="ECO:0007669"/>
    <property type="project" value="UniProtKB-SubCell"/>
</dbReference>
<reference evidence="16 17" key="1">
    <citation type="submission" date="2020-05" db="EMBL/GenBank/DDBJ databases">
        <title>Vigna angularis (adzuki bean) Var. LongXiaoDou No. 4 denovo assembly.</title>
        <authorList>
            <person name="Xiang H."/>
        </authorList>
    </citation>
    <scope>NUCLEOTIDE SEQUENCE [LARGE SCALE GENOMIC DNA]</scope>
    <source>
        <tissue evidence="16">Leaf</tissue>
    </source>
</reference>
<evidence type="ECO:0000256" key="9">
    <source>
        <dbReference type="ARBA" id="ARBA00022833"/>
    </source>
</evidence>
<protein>
    <submittedName>
        <fullName evidence="16">Dihydroceramide fatty acyl 2-hydroxylase</fullName>
    </submittedName>
</protein>
<keyword evidence="14" id="KW-0275">Fatty acid biosynthesis</keyword>
<sequence length="138" mass="15944">MVAQKFLVDLNKPLVFQVGHLGEDYDEWVHEPIVSKEGPRFFQSDFLEIWNLVKLICTPSIAPAMFGGILLGYVMYDCTHYYLHHGQPKSEVPKSLKKYHLNHHYRLQNYGFGITSPLWDKVFGTVPPPQSKGDAKRR</sequence>
<keyword evidence="4" id="KW-0444">Lipid biosynthesis</keyword>
<evidence type="ECO:0000313" key="16">
    <source>
        <dbReference type="EMBL" id="KAG2409861.1"/>
    </source>
</evidence>
<dbReference type="GO" id="GO:0005506">
    <property type="term" value="F:iron ion binding"/>
    <property type="evidence" value="ECO:0007669"/>
    <property type="project" value="InterPro"/>
</dbReference>
<keyword evidence="9" id="KW-0862">Zinc</keyword>
<dbReference type="GO" id="GO:0080132">
    <property type="term" value="F:fatty acid 2-hydroxylase activity"/>
    <property type="evidence" value="ECO:0007669"/>
    <property type="project" value="InterPro"/>
</dbReference>
<keyword evidence="11" id="KW-0560">Oxidoreductase</keyword>
<evidence type="ECO:0000256" key="11">
    <source>
        <dbReference type="ARBA" id="ARBA00023002"/>
    </source>
</evidence>
<evidence type="ECO:0000256" key="8">
    <source>
        <dbReference type="ARBA" id="ARBA00022832"/>
    </source>
</evidence>
<comment type="subcellular location">
    <subcellularLocation>
        <location evidence="2">Endoplasmic reticulum membrane</location>
        <topology evidence="2">Multi-pass membrane protein</topology>
    </subcellularLocation>
</comment>
<feature type="domain" description="Fatty acid hydroxylase" evidence="15">
    <location>
        <begin position="54"/>
        <end position="125"/>
    </location>
</feature>
<evidence type="ECO:0000256" key="12">
    <source>
        <dbReference type="ARBA" id="ARBA00023098"/>
    </source>
</evidence>
<proteinExistence type="inferred from homology"/>
<keyword evidence="12" id="KW-0443">Lipid metabolism</keyword>
<dbReference type="EMBL" id="JABFOF010000001">
    <property type="protein sequence ID" value="KAG2409861.1"/>
    <property type="molecule type" value="Genomic_DNA"/>
</dbReference>
<evidence type="ECO:0000256" key="5">
    <source>
        <dbReference type="ARBA" id="ARBA00022692"/>
    </source>
</evidence>
<evidence type="ECO:0000256" key="1">
    <source>
        <dbReference type="ARBA" id="ARBA00001947"/>
    </source>
</evidence>
<evidence type="ECO:0000256" key="2">
    <source>
        <dbReference type="ARBA" id="ARBA00004477"/>
    </source>
</evidence>
<dbReference type="InterPro" id="IPR006694">
    <property type="entry name" value="Fatty_acid_hydroxylase"/>
</dbReference>
<keyword evidence="10" id="KW-1133">Transmembrane helix</keyword>